<dbReference type="AlphaFoldDB" id="A0A6N9SW36"/>
<evidence type="ECO:0000313" key="4">
    <source>
        <dbReference type="Proteomes" id="UP000469011"/>
    </source>
</evidence>
<feature type="binding site" evidence="2">
    <location>
        <position position="71"/>
    </location>
    <ligand>
        <name>Mg(2+)</name>
        <dbReference type="ChEBI" id="CHEBI:18420"/>
        <label>1</label>
        <note>catalytic</note>
    </ligand>
</feature>
<name>A0A6N9SW36_9HYPH</name>
<dbReference type="EMBL" id="JAAAMG010000001">
    <property type="protein sequence ID" value="NDW03280.1"/>
    <property type="molecule type" value="Genomic_DNA"/>
</dbReference>
<gene>
    <name evidence="3" type="ORF">GTK09_02465</name>
</gene>
<keyword evidence="2" id="KW-0479">Metal-binding</keyword>
<accession>A0A6N9SW36</accession>
<dbReference type="GO" id="GO:0008934">
    <property type="term" value="F:inositol monophosphate 1-phosphatase activity"/>
    <property type="evidence" value="ECO:0007669"/>
    <property type="project" value="TreeGrafter"/>
</dbReference>
<evidence type="ECO:0000256" key="1">
    <source>
        <dbReference type="ARBA" id="ARBA00009759"/>
    </source>
</evidence>
<dbReference type="GO" id="GO:0006020">
    <property type="term" value="P:inositol metabolic process"/>
    <property type="evidence" value="ECO:0007669"/>
    <property type="project" value="TreeGrafter"/>
</dbReference>
<comment type="caution">
    <text evidence="3">The sequence shown here is derived from an EMBL/GenBank/DDBJ whole genome shotgun (WGS) entry which is preliminary data.</text>
</comment>
<feature type="binding site" evidence="2">
    <location>
        <position position="96"/>
    </location>
    <ligand>
        <name>Mg(2+)</name>
        <dbReference type="ChEBI" id="CHEBI:18420"/>
        <label>1</label>
        <note>catalytic</note>
    </ligand>
</feature>
<dbReference type="Pfam" id="PF00459">
    <property type="entry name" value="Inositol_P"/>
    <property type="match status" value="1"/>
</dbReference>
<dbReference type="PANTHER" id="PTHR20854:SF4">
    <property type="entry name" value="INOSITOL-1-MONOPHOSPHATASE-RELATED"/>
    <property type="match status" value="1"/>
</dbReference>
<dbReference type="SUPFAM" id="SSF56655">
    <property type="entry name" value="Carbohydrate phosphatase"/>
    <property type="match status" value="1"/>
</dbReference>
<keyword evidence="4" id="KW-1185">Reference proteome</keyword>
<feature type="binding site" evidence="2">
    <location>
        <position position="94"/>
    </location>
    <ligand>
        <name>Mg(2+)</name>
        <dbReference type="ChEBI" id="CHEBI:18420"/>
        <label>1</label>
        <note>catalytic</note>
    </ligand>
</feature>
<dbReference type="InterPro" id="IPR000760">
    <property type="entry name" value="Inositol_monophosphatase-like"/>
</dbReference>
<protein>
    <submittedName>
        <fullName evidence="3">Inositol monophosphatase</fullName>
    </submittedName>
</protein>
<dbReference type="Gene3D" id="3.30.540.10">
    <property type="entry name" value="Fructose-1,6-Bisphosphatase, subunit A, domain 1"/>
    <property type="match status" value="1"/>
</dbReference>
<comment type="cofactor">
    <cofactor evidence="2">
        <name>Mg(2+)</name>
        <dbReference type="ChEBI" id="CHEBI:18420"/>
    </cofactor>
</comment>
<organism evidence="3 4">
    <name type="scientific">Jiella pacifica</name>
    <dbReference type="NCBI Taxonomy" id="2696469"/>
    <lineage>
        <taxon>Bacteria</taxon>
        <taxon>Pseudomonadati</taxon>
        <taxon>Pseudomonadota</taxon>
        <taxon>Alphaproteobacteria</taxon>
        <taxon>Hyphomicrobiales</taxon>
        <taxon>Aurantimonadaceae</taxon>
        <taxon>Jiella</taxon>
    </lineage>
</organism>
<dbReference type="PRINTS" id="PR00377">
    <property type="entry name" value="IMPHPHTASES"/>
</dbReference>
<proteinExistence type="inferred from homology"/>
<dbReference type="GO" id="GO:0046872">
    <property type="term" value="F:metal ion binding"/>
    <property type="evidence" value="ECO:0007669"/>
    <property type="project" value="UniProtKB-KW"/>
</dbReference>
<dbReference type="Proteomes" id="UP000469011">
    <property type="component" value="Unassembled WGS sequence"/>
</dbReference>
<sequence>MKPTIDVARLAELLREAAKAEIMPRFRNLSDGDIREKTSATDLVTEADEAAERFIARECRSLLPEALFVGEESVAADASLLDRLDAADLAVVVDPIDGTANFAAGVPLFAVMMAIVSRGETVAGLIYDPLGDDCMLAEKGAGARRRLSSGEEFPLATAAHVPLSEAVGCISYTYFPDELKKAVLPRLSGVKIAGNYRCAGHEYRLLASGGSQFAIYSKLMPWDHLPGVLITQEAGGHVGKIDGSPYTPLDREGTLIAAGSEESWHAAREGLFPRA</sequence>
<dbReference type="RefSeq" id="WP_163460868.1">
    <property type="nucleotide sequence ID" value="NZ_JAAAMG010000001.1"/>
</dbReference>
<feature type="binding site" evidence="2">
    <location>
        <position position="97"/>
    </location>
    <ligand>
        <name>Mg(2+)</name>
        <dbReference type="ChEBI" id="CHEBI:18420"/>
        <label>1</label>
        <note>catalytic</note>
    </ligand>
</feature>
<dbReference type="Gene3D" id="3.40.190.80">
    <property type="match status" value="1"/>
</dbReference>
<keyword evidence="2" id="KW-0460">Magnesium</keyword>
<evidence type="ECO:0000313" key="3">
    <source>
        <dbReference type="EMBL" id="NDW03280.1"/>
    </source>
</evidence>
<evidence type="ECO:0000256" key="2">
    <source>
        <dbReference type="PIRSR" id="PIRSR600760-2"/>
    </source>
</evidence>
<comment type="similarity">
    <text evidence="1">Belongs to the inositol monophosphatase superfamily.</text>
</comment>
<reference evidence="3 4" key="1">
    <citation type="submission" date="2020-01" db="EMBL/GenBank/DDBJ databases">
        <title>Jiella pacifica sp. nov.</title>
        <authorList>
            <person name="Xue Z."/>
            <person name="Zhu S."/>
            <person name="Chen J."/>
            <person name="Yang J."/>
        </authorList>
    </citation>
    <scope>NUCLEOTIDE SEQUENCE [LARGE SCALE GENOMIC DNA]</scope>
    <source>
        <strain evidence="3 4">40Bstr34</strain>
    </source>
</reference>
<dbReference type="PANTHER" id="PTHR20854">
    <property type="entry name" value="INOSITOL MONOPHOSPHATASE"/>
    <property type="match status" value="1"/>
</dbReference>
<dbReference type="GO" id="GO:0007165">
    <property type="term" value="P:signal transduction"/>
    <property type="evidence" value="ECO:0007669"/>
    <property type="project" value="TreeGrafter"/>
</dbReference>
<feature type="binding site" evidence="2">
    <location>
        <position position="223"/>
    </location>
    <ligand>
        <name>Mg(2+)</name>
        <dbReference type="ChEBI" id="CHEBI:18420"/>
        <label>1</label>
        <note>catalytic</note>
    </ligand>
</feature>